<comment type="subcellular location">
    <subcellularLocation>
        <location evidence="1">Membrane</location>
        <topology evidence="1">Multi-pass membrane protein</topology>
    </subcellularLocation>
</comment>
<feature type="transmembrane region" description="Helical" evidence="9">
    <location>
        <begin position="209"/>
        <end position="226"/>
    </location>
</feature>
<dbReference type="InterPro" id="IPR006652">
    <property type="entry name" value="Kelch_1"/>
</dbReference>
<comment type="similarity">
    <text evidence="2">Belongs to the ferroportin (FP) (TC 2.A.100) family. SLC40A subfamily.</text>
</comment>
<evidence type="ECO:0000259" key="10">
    <source>
        <dbReference type="PROSITE" id="PS50097"/>
    </source>
</evidence>
<keyword evidence="4" id="KW-0813">Transport</keyword>
<evidence type="ECO:0000313" key="13">
    <source>
        <dbReference type="Proteomes" id="UP000332933"/>
    </source>
</evidence>
<feature type="transmembrane region" description="Helical" evidence="9">
    <location>
        <begin position="178"/>
        <end position="203"/>
    </location>
</feature>
<keyword evidence="13" id="KW-1185">Reference proteome</keyword>
<dbReference type="Pfam" id="PF00651">
    <property type="entry name" value="BTB"/>
    <property type="match status" value="1"/>
</dbReference>
<evidence type="ECO:0000256" key="8">
    <source>
        <dbReference type="ARBA" id="ARBA00023136"/>
    </source>
</evidence>
<feature type="domain" description="BTB" evidence="10">
    <location>
        <begin position="936"/>
        <end position="1003"/>
    </location>
</feature>
<dbReference type="InterPro" id="IPR036259">
    <property type="entry name" value="MFS_trans_sf"/>
</dbReference>
<dbReference type="SUPFAM" id="SSF117281">
    <property type="entry name" value="Kelch motif"/>
    <property type="match status" value="1"/>
</dbReference>
<feature type="transmembrane region" description="Helical" evidence="9">
    <location>
        <begin position="146"/>
        <end position="166"/>
    </location>
</feature>
<organism evidence="12 13">
    <name type="scientific">Aphanomyces stellatus</name>
    <dbReference type="NCBI Taxonomy" id="120398"/>
    <lineage>
        <taxon>Eukaryota</taxon>
        <taxon>Sar</taxon>
        <taxon>Stramenopiles</taxon>
        <taxon>Oomycota</taxon>
        <taxon>Saprolegniomycetes</taxon>
        <taxon>Saprolegniales</taxon>
        <taxon>Verrucalvaceae</taxon>
        <taxon>Aphanomyces</taxon>
    </lineage>
</organism>
<evidence type="ECO:0000256" key="1">
    <source>
        <dbReference type="ARBA" id="ARBA00004141"/>
    </source>
</evidence>
<dbReference type="PANTHER" id="PTHR46093">
    <property type="entry name" value="ACYL-COA-BINDING DOMAIN-CONTAINING PROTEIN 5"/>
    <property type="match status" value="1"/>
</dbReference>
<dbReference type="Gene3D" id="3.30.710.10">
    <property type="entry name" value="Potassium Channel Kv1.1, Chain A"/>
    <property type="match status" value="1"/>
</dbReference>
<keyword evidence="8 9" id="KW-0472">Membrane</keyword>
<feature type="transmembrane region" description="Helical" evidence="9">
    <location>
        <begin position="418"/>
        <end position="440"/>
    </location>
</feature>
<dbReference type="EMBL" id="VJMH01005245">
    <property type="protein sequence ID" value="KAF0698360.1"/>
    <property type="molecule type" value="Genomic_DNA"/>
</dbReference>
<keyword evidence="6" id="KW-0677">Repeat</keyword>
<dbReference type="InterPro" id="IPR011333">
    <property type="entry name" value="SKP1/BTB/POZ_sf"/>
</dbReference>
<dbReference type="SUPFAM" id="SSF54695">
    <property type="entry name" value="POZ domain"/>
    <property type="match status" value="1"/>
</dbReference>
<protein>
    <submittedName>
        <fullName evidence="12">Aste57867_11010 protein</fullName>
    </submittedName>
</protein>
<dbReference type="PANTHER" id="PTHR46093:SF3">
    <property type="entry name" value="ACYL-COA-BINDING DOMAIN-CONTAINING PROTEIN 4"/>
    <property type="match status" value="1"/>
</dbReference>
<dbReference type="SMART" id="SM00225">
    <property type="entry name" value="BTB"/>
    <property type="match status" value="1"/>
</dbReference>
<dbReference type="AlphaFoldDB" id="A0A485KRY2"/>
<feature type="transmembrane region" description="Helical" evidence="9">
    <location>
        <begin position="354"/>
        <end position="378"/>
    </location>
</feature>
<dbReference type="EMBL" id="CAADRA010005266">
    <property type="protein sequence ID" value="VFT87878.1"/>
    <property type="molecule type" value="Genomic_DNA"/>
</dbReference>
<feature type="transmembrane region" description="Helical" evidence="9">
    <location>
        <begin position="48"/>
        <end position="68"/>
    </location>
</feature>
<dbReference type="Gene3D" id="1.20.1250.20">
    <property type="entry name" value="MFS general substrate transporter like domains"/>
    <property type="match status" value="1"/>
</dbReference>
<feature type="transmembrane region" description="Helical" evidence="9">
    <location>
        <begin position="108"/>
        <end position="126"/>
    </location>
</feature>
<gene>
    <name evidence="12" type="primary">Aste57867_11010</name>
    <name evidence="11" type="ORF">As57867_010969</name>
    <name evidence="12" type="ORF">ASTE57867_11010</name>
</gene>
<proteinExistence type="inferred from homology"/>
<dbReference type="GO" id="GO:0005381">
    <property type="term" value="F:iron ion transmembrane transporter activity"/>
    <property type="evidence" value="ECO:0007669"/>
    <property type="project" value="InterPro"/>
</dbReference>
<dbReference type="InterPro" id="IPR000210">
    <property type="entry name" value="BTB/POZ_dom"/>
</dbReference>
<dbReference type="OrthoDB" id="10251809at2759"/>
<evidence type="ECO:0000256" key="3">
    <source>
        <dbReference type="ARBA" id="ARBA00022441"/>
    </source>
</evidence>
<keyword evidence="7 9" id="KW-1133">Transmembrane helix</keyword>
<keyword evidence="3" id="KW-0880">Kelch repeat</keyword>
<dbReference type="Pfam" id="PF01344">
    <property type="entry name" value="Kelch_1"/>
    <property type="match status" value="2"/>
</dbReference>
<reference evidence="12 13" key="1">
    <citation type="submission" date="2019-03" db="EMBL/GenBank/DDBJ databases">
        <authorList>
            <person name="Gaulin E."/>
            <person name="Dumas B."/>
        </authorList>
    </citation>
    <scope>NUCLEOTIDE SEQUENCE [LARGE SCALE GENOMIC DNA]</scope>
    <source>
        <strain evidence="12">CBS 568.67</strain>
    </source>
</reference>
<evidence type="ECO:0000313" key="12">
    <source>
        <dbReference type="EMBL" id="VFT87878.1"/>
    </source>
</evidence>
<dbReference type="Proteomes" id="UP000332933">
    <property type="component" value="Unassembled WGS sequence"/>
</dbReference>
<evidence type="ECO:0000256" key="9">
    <source>
        <dbReference type="SAM" id="Phobius"/>
    </source>
</evidence>
<feature type="transmembrane region" description="Helical" evidence="9">
    <location>
        <begin position="384"/>
        <end position="406"/>
    </location>
</feature>
<dbReference type="Gene3D" id="2.120.10.80">
    <property type="entry name" value="Kelch-type beta propeller"/>
    <property type="match status" value="3"/>
</dbReference>
<reference evidence="11" key="2">
    <citation type="submission" date="2019-06" db="EMBL/GenBank/DDBJ databases">
        <title>Genomics analysis of Aphanomyces spp. identifies a new class of oomycete effector associated with host adaptation.</title>
        <authorList>
            <person name="Gaulin E."/>
        </authorList>
    </citation>
    <scope>NUCLEOTIDE SEQUENCE</scope>
    <source>
        <strain evidence="11">CBS 578.67</strain>
    </source>
</reference>
<accession>A0A485KRY2</accession>
<evidence type="ECO:0000256" key="6">
    <source>
        <dbReference type="ARBA" id="ARBA00022737"/>
    </source>
</evidence>
<dbReference type="Pfam" id="PF24681">
    <property type="entry name" value="Kelch_KLHDC2_KLHL20_DRC7"/>
    <property type="match status" value="1"/>
</dbReference>
<name>A0A485KRY2_9STRA</name>
<dbReference type="Pfam" id="PF06963">
    <property type="entry name" value="FPN1"/>
    <property type="match status" value="1"/>
</dbReference>
<dbReference type="PROSITE" id="PS50097">
    <property type="entry name" value="BTB"/>
    <property type="match status" value="1"/>
</dbReference>
<evidence type="ECO:0000256" key="4">
    <source>
        <dbReference type="ARBA" id="ARBA00022448"/>
    </source>
</evidence>
<dbReference type="InterPro" id="IPR015915">
    <property type="entry name" value="Kelch-typ_b-propeller"/>
</dbReference>
<sequence>MPPPPRLPRVLWTIPLGAICTALAISGAYCSLKDDGACPLPKAASMPMLFVGGTLLCPILVCVVMAYCQRVHRRSQMHPVSDLDASVSLLKNEGGATSPSEEAMDTFVYMRACVFLCSSHFLSAWSDRMWQFALPLLLLDIFVDTLFPSALFLFVVYFVCIFVGPFAGRWVDHTDRLVLVRTAILIENLSVVTCALLLLAMLMHVHHRALLFSGVVLCGIFAQVFCDARALAIERDWVIVLAATAAPCAHDNPLTHLNTSLRRIDLTCNILAPVLFGLILDYAGSDHRAAIGAAVVGLWNVLAAPIELCMLRDVYSLVPALRAKHHLGMAKTPPPATCASYVSLWRTYLAHPTWLLSVSFCGLFMTILDDGALIIAYLKWRGVAQSIVGTSLAAGSVSGLLGTLLFPRLLHCFSLELVAVGSVWLFWLSLLPIGVAFIWFPTHSDVVMLVSLSVSRMWLWSTDLADTQIMQLRVQDDVQGSINAMQTAVSKVSFMGILSLSLIFSQPRCPSLRHRDHCMVPSIAQDTNLHMNLMLLRGNREQGVSMRWEDTKRIFPSIPTLKNHTATLVGRRIYVFGGYDGRRNHNDLHIFDCNTLSWETYSEAPHGSGDPRHPDTPPVRRHRYLHDTTFPAGRNGHTATLAKGRIYILGGWLGNGPLAADDLHILDVDALRWEQPETTGSSPGPCNMHTADYVAHIGGIVVFRGGDGKEYLNDLHLLDVDTHHWTTPTTTGTPPMRRANHSSAVLHTHLYLFGGWNGTNRLNDLHILDTTTWQWSAVDVLRGSPMPFPRAGMSFVCVRNRFFLFGGYGLSANTYPAKCFNDLYIFDPAIQSWIEVDATTWRRASVEGGGDDGGGNPNDMHDNDVLAIVGAGPSRRAGHTCTVVHRKLFIFGGSYDNEYLNDMHILDTDPPPEAAVTVPCTFQASLAQYVNSPEHSDISFVVDGRIFYGHKLILSLRSDRFRAMFSAGFREASAAQIEIPDLPYAVFDALMAYVYSGQLVRRATSSSPAALLELLVAADQYMLDHLKQLCELELQHAVDADNVHELFDGAEKANAGQLRAICEHFLRNHDAAAEFA</sequence>
<evidence type="ECO:0000256" key="5">
    <source>
        <dbReference type="ARBA" id="ARBA00022692"/>
    </source>
</evidence>
<dbReference type="SMART" id="SM00612">
    <property type="entry name" value="Kelch"/>
    <property type="match status" value="2"/>
</dbReference>
<keyword evidence="5 9" id="KW-0812">Transmembrane</keyword>
<dbReference type="SUPFAM" id="SSF103473">
    <property type="entry name" value="MFS general substrate transporter"/>
    <property type="match status" value="1"/>
</dbReference>
<evidence type="ECO:0000313" key="11">
    <source>
        <dbReference type="EMBL" id="KAF0698360.1"/>
    </source>
</evidence>
<evidence type="ECO:0000256" key="2">
    <source>
        <dbReference type="ARBA" id="ARBA00006279"/>
    </source>
</evidence>
<evidence type="ECO:0000256" key="7">
    <source>
        <dbReference type="ARBA" id="ARBA00022989"/>
    </source>
</evidence>
<dbReference type="GO" id="GO:0016020">
    <property type="term" value="C:membrane"/>
    <property type="evidence" value="ECO:0007669"/>
    <property type="project" value="UniProtKB-SubCell"/>
</dbReference>
<dbReference type="InterPro" id="IPR009716">
    <property type="entry name" value="Ferroportin-1"/>
</dbReference>